<organism evidence="2 3">
    <name type="scientific">Rhynchophorus ferrugineus</name>
    <name type="common">Red palm weevil</name>
    <name type="synonym">Curculio ferrugineus</name>
    <dbReference type="NCBI Taxonomy" id="354439"/>
    <lineage>
        <taxon>Eukaryota</taxon>
        <taxon>Metazoa</taxon>
        <taxon>Ecdysozoa</taxon>
        <taxon>Arthropoda</taxon>
        <taxon>Hexapoda</taxon>
        <taxon>Insecta</taxon>
        <taxon>Pterygota</taxon>
        <taxon>Neoptera</taxon>
        <taxon>Endopterygota</taxon>
        <taxon>Coleoptera</taxon>
        <taxon>Polyphaga</taxon>
        <taxon>Cucujiformia</taxon>
        <taxon>Curculionidae</taxon>
        <taxon>Dryophthorinae</taxon>
        <taxon>Rhynchophorus</taxon>
    </lineage>
</organism>
<keyword evidence="1" id="KW-0732">Signal</keyword>
<feature type="signal peptide" evidence="1">
    <location>
        <begin position="1"/>
        <end position="26"/>
    </location>
</feature>
<dbReference type="EMBL" id="JAACXV010000278">
    <property type="protein sequence ID" value="KAF7280671.1"/>
    <property type="molecule type" value="Genomic_DNA"/>
</dbReference>
<keyword evidence="3" id="KW-1185">Reference proteome</keyword>
<dbReference type="Proteomes" id="UP000625711">
    <property type="component" value="Unassembled WGS sequence"/>
</dbReference>
<gene>
    <name evidence="2" type="ORF">GWI33_005637</name>
</gene>
<reference evidence="2" key="1">
    <citation type="submission" date="2020-08" db="EMBL/GenBank/DDBJ databases">
        <title>Genome sequencing and assembly of the red palm weevil Rhynchophorus ferrugineus.</title>
        <authorList>
            <person name="Dias G.B."/>
            <person name="Bergman C.M."/>
            <person name="Manee M."/>
        </authorList>
    </citation>
    <scope>NUCLEOTIDE SEQUENCE</scope>
    <source>
        <strain evidence="2">AA-2017</strain>
        <tissue evidence="2">Whole larva</tissue>
    </source>
</reference>
<sequence length="176" mass="19908">MRVIRNIPNVAAIVLLVFYMLCSTQGYDFSVKKRVKRKVLFTKSSKFFFRLNGKDNILTYTSLLAHGWGFRINFDLPHTLNQRRLFFKRDVHEDIENIKNPVASTIANCVLAKVCSVFLQIFPSNKCGVFCGIAKIVASSQGLEADFFKSFGDKCQLYRERCPADSDASSSIFGIG</sequence>
<name>A0A834IJQ8_RHYFE</name>
<dbReference type="OrthoDB" id="7526931at2759"/>
<accession>A0A834IJQ8</accession>
<proteinExistence type="predicted"/>
<dbReference type="AlphaFoldDB" id="A0A834IJQ8"/>
<feature type="chain" id="PRO_5032423072" evidence="1">
    <location>
        <begin position="27"/>
        <end position="176"/>
    </location>
</feature>
<evidence type="ECO:0000313" key="2">
    <source>
        <dbReference type="EMBL" id="KAF7280671.1"/>
    </source>
</evidence>
<comment type="caution">
    <text evidence="2">The sequence shown here is derived from an EMBL/GenBank/DDBJ whole genome shotgun (WGS) entry which is preliminary data.</text>
</comment>
<protein>
    <submittedName>
        <fullName evidence="2">Uncharacterized protein</fullName>
    </submittedName>
</protein>
<evidence type="ECO:0000313" key="3">
    <source>
        <dbReference type="Proteomes" id="UP000625711"/>
    </source>
</evidence>
<evidence type="ECO:0000256" key="1">
    <source>
        <dbReference type="SAM" id="SignalP"/>
    </source>
</evidence>